<dbReference type="AlphaFoldDB" id="A0A061FQ84"/>
<dbReference type="HOGENOM" id="CLU_1231743_0_0_1"/>
<dbReference type="InParanoid" id="A0A061FQ84"/>
<dbReference type="EMBL" id="CM001888">
    <property type="protein sequence ID" value="EOY19490.1"/>
    <property type="molecule type" value="Genomic_DNA"/>
</dbReference>
<evidence type="ECO:0000256" key="3">
    <source>
        <dbReference type="ARBA" id="ARBA00023085"/>
    </source>
</evidence>
<proteinExistence type="predicted"/>
<dbReference type="InterPro" id="IPR000070">
    <property type="entry name" value="Pectinesterase_cat"/>
</dbReference>
<dbReference type="Pfam" id="PF01095">
    <property type="entry name" value="Pectinesterase"/>
    <property type="match status" value="2"/>
</dbReference>
<evidence type="ECO:0000313" key="5">
    <source>
        <dbReference type="EMBL" id="EOY19490.1"/>
    </source>
</evidence>
<evidence type="ECO:0000256" key="2">
    <source>
        <dbReference type="ARBA" id="ARBA00022801"/>
    </source>
</evidence>
<evidence type="ECO:0000259" key="4">
    <source>
        <dbReference type="Pfam" id="PF01095"/>
    </source>
</evidence>
<reference evidence="5 6" key="1">
    <citation type="journal article" date="2013" name="Genome Biol.">
        <title>The genome sequence of the most widely cultivated cacao type and its use to identify candidate genes regulating pod color.</title>
        <authorList>
            <person name="Motamayor J.C."/>
            <person name="Mockaitis K."/>
            <person name="Schmutz J."/>
            <person name="Haiminen N."/>
            <person name="Iii D.L."/>
            <person name="Cornejo O."/>
            <person name="Findley S.D."/>
            <person name="Zheng P."/>
            <person name="Utro F."/>
            <person name="Royaert S."/>
            <person name="Saski C."/>
            <person name="Jenkins J."/>
            <person name="Podicheti R."/>
            <person name="Zhao M."/>
            <person name="Scheffler B.E."/>
            <person name="Stack J.C."/>
            <person name="Feltus F.A."/>
            <person name="Mustiga G.M."/>
            <person name="Amores F."/>
            <person name="Phillips W."/>
            <person name="Marelli J.P."/>
            <person name="May G.D."/>
            <person name="Shapiro H."/>
            <person name="Ma J."/>
            <person name="Bustamante C.D."/>
            <person name="Schnell R.J."/>
            <person name="Main D."/>
            <person name="Gilbert D."/>
            <person name="Parida L."/>
            <person name="Kuhn D.N."/>
        </authorList>
    </citation>
    <scope>NUCLEOTIDE SEQUENCE [LARGE SCALE GENOMIC DNA]</scope>
    <source>
        <strain evidence="6">cv. Matina 1-6</strain>
    </source>
</reference>
<comment type="pathway">
    <text evidence="1">Glycan metabolism; pectin degradation; 2-dehydro-3-deoxy-D-gluconate from pectin: step 1/5.</text>
</comment>
<evidence type="ECO:0000256" key="1">
    <source>
        <dbReference type="ARBA" id="ARBA00005184"/>
    </source>
</evidence>
<dbReference type="Proteomes" id="UP000026915">
    <property type="component" value="Chromosome 10"/>
</dbReference>
<keyword evidence="6" id="KW-1185">Reference proteome</keyword>
<accession>A0A061FQ84</accession>
<dbReference type="GO" id="GO:0045490">
    <property type="term" value="P:pectin catabolic process"/>
    <property type="evidence" value="ECO:0007669"/>
    <property type="project" value="UniProtKB-UniPathway"/>
</dbReference>
<dbReference type="PANTHER" id="PTHR31707">
    <property type="entry name" value="PECTINESTERASE"/>
    <property type="match status" value="1"/>
</dbReference>
<gene>
    <name evidence="5" type="ORF">TCM_044606</name>
</gene>
<feature type="domain" description="Pectinesterase catalytic" evidence="4">
    <location>
        <begin position="22"/>
        <end position="79"/>
    </location>
</feature>
<name>A0A061FQ84_THECC</name>
<organism evidence="5 6">
    <name type="scientific">Theobroma cacao</name>
    <name type="common">Cacao</name>
    <name type="synonym">Cocoa</name>
    <dbReference type="NCBI Taxonomy" id="3641"/>
    <lineage>
        <taxon>Eukaryota</taxon>
        <taxon>Viridiplantae</taxon>
        <taxon>Streptophyta</taxon>
        <taxon>Embryophyta</taxon>
        <taxon>Tracheophyta</taxon>
        <taxon>Spermatophyta</taxon>
        <taxon>Magnoliopsida</taxon>
        <taxon>eudicotyledons</taxon>
        <taxon>Gunneridae</taxon>
        <taxon>Pentapetalae</taxon>
        <taxon>rosids</taxon>
        <taxon>malvids</taxon>
        <taxon>Malvales</taxon>
        <taxon>Malvaceae</taxon>
        <taxon>Byttnerioideae</taxon>
        <taxon>Theobroma</taxon>
    </lineage>
</organism>
<keyword evidence="2" id="KW-0378">Hydrolase</keyword>
<dbReference type="InterPro" id="IPR012334">
    <property type="entry name" value="Pectin_lyas_fold"/>
</dbReference>
<dbReference type="GO" id="GO:0030599">
    <property type="term" value="F:pectinesterase activity"/>
    <property type="evidence" value="ECO:0007669"/>
    <property type="project" value="InterPro"/>
</dbReference>
<protein>
    <submittedName>
        <fullName evidence="5">Plant invertase/pectin methylesterase inhibitor superfamily, putative</fullName>
    </submittedName>
</protein>
<dbReference type="Gramene" id="EOY19490">
    <property type="protein sequence ID" value="EOY19490"/>
    <property type="gene ID" value="TCM_044606"/>
</dbReference>
<dbReference type="UniPathway" id="UPA00545">
    <property type="reaction ID" value="UER00823"/>
</dbReference>
<dbReference type="InterPro" id="IPR011050">
    <property type="entry name" value="Pectin_lyase_fold/virulence"/>
</dbReference>
<sequence length="225" mass="25951">MLDKDITKSSNSLSPNYNKKNHNRIDGWTTYNSSTFVVDGERFKAVEVAFQNTAGLEKHQAVAMKNSADYCTFYRCSFERNAATIFQSCNIYVRKPLPEQKNTITAQVLLDGWNGMKRLDLTLCIMRSLETMDKYSRTVFMQSYIDELISPPWWLEWNETFGLDTLYYGEFENYGPGANTSMRVKWPGYSLWNATQAMGFTVYNFTMGDTWLHETDVPFSGGLCH</sequence>
<evidence type="ECO:0000313" key="6">
    <source>
        <dbReference type="Proteomes" id="UP000026915"/>
    </source>
</evidence>
<dbReference type="Gene3D" id="2.160.20.10">
    <property type="entry name" value="Single-stranded right-handed beta-helix, Pectin lyase-like"/>
    <property type="match status" value="2"/>
</dbReference>
<dbReference type="eggNOG" id="ENOG502QT2B">
    <property type="taxonomic scope" value="Eukaryota"/>
</dbReference>
<dbReference type="STRING" id="3641.A0A061FQ84"/>
<dbReference type="GO" id="GO:0042545">
    <property type="term" value="P:cell wall modification"/>
    <property type="evidence" value="ECO:0007669"/>
    <property type="project" value="InterPro"/>
</dbReference>
<keyword evidence="3" id="KW-0063">Aspartyl esterase</keyword>
<dbReference type="OMA" id="ELISPPW"/>
<dbReference type="SUPFAM" id="SSF51126">
    <property type="entry name" value="Pectin lyase-like"/>
    <property type="match status" value="1"/>
</dbReference>
<feature type="domain" description="Pectinesterase catalytic" evidence="4">
    <location>
        <begin position="134"/>
        <end position="209"/>
    </location>
</feature>